<dbReference type="NCBIfam" id="TIGR03618">
    <property type="entry name" value="Rv1155_F420"/>
    <property type="match status" value="1"/>
</dbReference>
<feature type="domain" description="Pyridoxamine 5'-phosphate oxidase N-terminal" evidence="2">
    <location>
        <begin position="8"/>
        <end position="122"/>
    </location>
</feature>
<dbReference type="Gene3D" id="2.30.110.10">
    <property type="entry name" value="Electron Transport, Fmn-binding Protein, Chain A"/>
    <property type="match status" value="1"/>
</dbReference>
<evidence type="ECO:0000313" key="3">
    <source>
        <dbReference type="EMBL" id="QKM66326.1"/>
    </source>
</evidence>
<accession>I2NA85</accession>
<name>I2NA85_STRT9</name>
<dbReference type="SUPFAM" id="SSF50475">
    <property type="entry name" value="FMN-binding split barrel"/>
    <property type="match status" value="1"/>
</dbReference>
<dbReference type="RefSeq" id="WP_006345206.1">
    <property type="nucleotide sequence ID" value="NZ_CP029159.1"/>
</dbReference>
<dbReference type="PANTHER" id="PTHR35176">
    <property type="entry name" value="HEME OXYGENASE HI_0854-RELATED"/>
    <property type="match status" value="1"/>
</dbReference>
<evidence type="ECO:0000259" key="2">
    <source>
        <dbReference type="Pfam" id="PF01243"/>
    </source>
</evidence>
<dbReference type="GO" id="GO:0016627">
    <property type="term" value="F:oxidoreductase activity, acting on the CH-CH group of donors"/>
    <property type="evidence" value="ECO:0007669"/>
    <property type="project" value="TreeGrafter"/>
</dbReference>
<proteinExistence type="predicted"/>
<dbReference type="InterPro" id="IPR052019">
    <property type="entry name" value="F420H2_bilvrd_red/Heme_oxyg"/>
</dbReference>
<organism evidence="3 4">
    <name type="scientific">Streptomyces tsukubensis (strain DSM 42081 / NBRC 108919 / NRRL 18488 / 9993)</name>
    <dbReference type="NCBI Taxonomy" id="1114943"/>
    <lineage>
        <taxon>Bacteria</taxon>
        <taxon>Bacillati</taxon>
        <taxon>Actinomycetota</taxon>
        <taxon>Actinomycetes</taxon>
        <taxon>Kitasatosporales</taxon>
        <taxon>Streptomycetaceae</taxon>
        <taxon>Streptomyces</taxon>
    </lineage>
</organism>
<sequence length="146" mass="16266">MDVLPNDLRPRIAGPNIWYVATVNADGSPHISPMWVGLDGDLVLFNTAVGRVKERNLHRDPRVALCHASPSNPYDRIRISGRVVRFVEGPEADRNIDELARSYLGTDRFEWRIPGEQRVIVLVEPLRVSHVIGVEPLPSRAPGSSS</sequence>
<dbReference type="GO" id="GO:0070967">
    <property type="term" value="F:coenzyme F420 binding"/>
    <property type="evidence" value="ECO:0007669"/>
    <property type="project" value="TreeGrafter"/>
</dbReference>
<dbReference type="Pfam" id="PF01243">
    <property type="entry name" value="PNPOx_N"/>
    <property type="match status" value="1"/>
</dbReference>
<reference evidence="3 4" key="1">
    <citation type="journal article" date="2012" name="J. Bacteriol.">
        <title>Draft genome of Streptomyces tsukubaensis NRRL 18488, the producer of the clinically important immunosuppressant tacrolimus (FK506).</title>
        <authorList>
            <person name="Barreiro C."/>
            <person name="Prieto C."/>
            <person name="Sola-Landa A."/>
            <person name="Solera E."/>
            <person name="Martinez-Castro M."/>
            <person name="Perez-Redondo R."/>
            <person name="Garcia-Estrada C."/>
            <person name="Aparicio J.F."/>
            <person name="Fernandez-Martinez L.T."/>
            <person name="Santos-Aberturas J."/>
            <person name="Salehi-Najafabadi Z."/>
            <person name="Rodriguez-Garcia A."/>
            <person name="Tauch A."/>
            <person name="Martin J.F."/>
        </authorList>
    </citation>
    <scope>NUCLEOTIDE SEQUENCE [LARGE SCALE GENOMIC DNA]</scope>
    <source>
        <strain evidence="4">DSM 42081 / NBRC 108919 / NRRL 18488 / 9993</strain>
    </source>
</reference>
<gene>
    <name evidence="3" type="ORF">STSU_003255</name>
</gene>
<keyword evidence="4" id="KW-1185">Reference proteome</keyword>
<dbReference type="PANTHER" id="PTHR35176:SF6">
    <property type="entry name" value="HEME OXYGENASE HI_0854-RELATED"/>
    <property type="match status" value="1"/>
</dbReference>
<dbReference type="InterPro" id="IPR012349">
    <property type="entry name" value="Split_barrel_FMN-bd"/>
</dbReference>
<dbReference type="Proteomes" id="UP000005940">
    <property type="component" value="Chromosome"/>
</dbReference>
<dbReference type="GO" id="GO:0005829">
    <property type="term" value="C:cytosol"/>
    <property type="evidence" value="ECO:0007669"/>
    <property type="project" value="TreeGrafter"/>
</dbReference>
<dbReference type="EMBL" id="CP029159">
    <property type="protein sequence ID" value="QKM66326.1"/>
    <property type="molecule type" value="Genomic_DNA"/>
</dbReference>
<keyword evidence="1" id="KW-0560">Oxidoreductase</keyword>
<dbReference type="AlphaFoldDB" id="I2NA85"/>
<evidence type="ECO:0000313" key="4">
    <source>
        <dbReference type="Proteomes" id="UP000005940"/>
    </source>
</evidence>
<evidence type="ECO:0000256" key="1">
    <source>
        <dbReference type="ARBA" id="ARBA00023002"/>
    </source>
</evidence>
<dbReference type="InterPro" id="IPR019920">
    <property type="entry name" value="F420-binding_dom_put"/>
</dbReference>
<protein>
    <submittedName>
        <fullName evidence="3">PPOX class F420-dependent oxidoreductase</fullName>
    </submittedName>
</protein>
<dbReference type="InterPro" id="IPR011576">
    <property type="entry name" value="Pyridox_Oxase_N"/>
</dbReference>